<organism evidence="1 2">
    <name type="scientific">Rhodococcus opacus (strain B4)</name>
    <dbReference type="NCBI Taxonomy" id="632772"/>
    <lineage>
        <taxon>Bacteria</taxon>
        <taxon>Bacillati</taxon>
        <taxon>Actinomycetota</taxon>
        <taxon>Actinomycetes</taxon>
        <taxon>Mycobacteriales</taxon>
        <taxon>Nocardiaceae</taxon>
        <taxon>Rhodococcus</taxon>
    </lineage>
</organism>
<proteinExistence type="predicted"/>
<evidence type="ECO:0000313" key="1">
    <source>
        <dbReference type="EMBL" id="BAH55586.1"/>
    </source>
</evidence>
<dbReference type="AlphaFoldDB" id="C1BC04"/>
<protein>
    <submittedName>
        <fullName evidence="1">Uncharacterized protein</fullName>
    </submittedName>
</protein>
<dbReference type="KEGG" id="rop:ROP_pROB01-00870"/>
<reference evidence="1 2" key="1">
    <citation type="submission" date="2009-03" db="EMBL/GenBank/DDBJ databases">
        <title>Comparison of the complete genome sequences of Rhodococcus erythropolis PR4 and Rhodococcus opacus B4.</title>
        <authorList>
            <person name="Takarada H."/>
            <person name="Sekine M."/>
            <person name="Hosoyama A."/>
            <person name="Yamada R."/>
            <person name="Fujisawa T."/>
            <person name="Omata S."/>
            <person name="Shimizu A."/>
            <person name="Tsukatani N."/>
            <person name="Tanikawa S."/>
            <person name="Fujita N."/>
            <person name="Harayama S."/>
        </authorList>
    </citation>
    <scope>NUCLEOTIDE SEQUENCE [LARGE SCALE GENOMIC DNA]</scope>
    <source>
        <strain evidence="1 2">B4</strain>
        <plasmid evidence="1 2">pROB01</plasmid>
    </source>
</reference>
<evidence type="ECO:0000313" key="2">
    <source>
        <dbReference type="Proteomes" id="UP000002212"/>
    </source>
</evidence>
<dbReference type="Proteomes" id="UP000002212">
    <property type="component" value="Plasmid pROB01"/>
</dbReference>
<geneLocation type="plasmid" evidence="1 2">
    <name>pROB01</name>
</geneLocation>
<dbReference type="PATRIC" id="fig|632772.20.peg.7797"/>
<name>C1BC04_RHOOB</name>
<keyword evidence="1" id="KW-0614">Plasmid</keyword>
<gene>
    <name evidence="1" type="ordered locus">ROP_pROB01-00870</name>
</gene>
<accession>C1BC04</accession>
<dbReference type="HOGENOM" id="CLU_2002120_0_0_11"/>
<sequence length="124" mass="14255">MTAMAMDFEHTSQAEGRRGTKAIQLARYLWDRVVPRPTCCHYGRNSFADLRGGWAFIRHVWQETCYGTASLPKQKTRWARAEPEHPAAARARMTSGTCGCRRRSRSRRLMGPVVMENRRMGGKR</sequence>
<dbReference type="EMBL" id="AP011116">
    <property type="protein sequence ID" value="BAH55586.1"/>
    <property type="molecule type" value="Genomic_DNA"/>
</dbReference>